<proteinExistence type="predicted"/>
<reference evidence="15 16" key="1">
    <citation type="submission" date="2019-03" db="EMBL/GenBank/DDBJ databases">
        <title>Genomic Encyclopedia of Type Strains, Phase IV (KMG-IV): sequencing the most valuable type-strain genomes for metagenomic binning, comparative biology and taxonomic classification.</title>
        <authorList>
            <person name="Goeker M."/>
        </authorList>
    </citation>
    <scope>NUCLEOTIDE SEQUENCE [LARGE SCALE GENOMIC DNA]</scope>
    <source>
        <strain evidence="15 16">DSM 25964</strain>
    </source>
</reference>
<dbReference type="EMBL" id="SORI01000042">
    <property type="protein sequence ID" value="TDY52054.1"/>
    <property type="molecule type" value="Genomic_DNA"/>
</dbReference>
<comment type="subcellular location">
    <subcellularLocation>
        <location evidence="2">Membrane</location>
        <topology evidence="2">Multi-pass membrane protein</topology>
    </subcellularLocation>
</comment>
<evidence type="ECO:0000256" key="7">
    <source>
        <dbReference type="ARBA" id="ARBA00022771"/>
    </source>
</evidence>
<keyword evidence="8" id="KW-0833">Ubl conjugation pathway</keyword>
<protein>
    <recommendedName>
        <fullName evidence="3">RING-type E3 ubiquitin transferase</fullName>
        <ecNumber evidence="3">2.3.2.27</ecNumber>
    </recommendedName>
</protein>
<keyword evidence="4" id="KW-0808">Transferase</keyword>
<keyword evidence="10 13" id="KW-1133">Transmembrane helix</keyword>
<evidence type="ECO:0000256" key="11">
    <source>
        <dbReference type="ARBA" id="ARBA00023136"/>
    </source>
</evidence>
<comment type="caution">
    <text evidence="15">The sequence shown here is derived from an EMBL/GenBank/DDBJ whole genome shotgun (WGS) entry which is preliminary data.</text>
</comment>
<keyword evidence="6" id="KW-0479">Metal-binding</keyword>
<feature type="transmembrane region" description="Helical" evidence="13">
    <location>
        <begin position="242"/>
        <end position="261"/>
    </location>
</feature>
<comment type="catalytic activity">
    <reaction evidence="1">
        <text>S-ubiquitinyl-[E2 ubiquitin-conjugating enzyme]-L-cysteine + [acceptor protein]-L-lysine = [E2 ubiquitin-conjugating enzyme]-L-cysteine + N(6)-ubiquitinyl-[acceptor protein]-L-lysine.</text>
        <dbReference type="EC" id="2.3.2.27"/>
    </reaction>
</comment>
<evidence type="ECO:0000256" key="3">
    <source>
        <dbReference type="ARBA" id="ARBA00012483"/>
    </source>
</evidence>
<name>A0A4R8LW05_9BACT</name>
<dbReference type="PANTHER" id="PTHR47568:SF2">
    <property type="entry name" value="E3 UBIQUITIN-PROTEIN LIGASE SP1-RELATED"/>
    <property type="match status" value="1"/>
</dbReference>
<keyword evidence="5 13" id="KW-0812">Transmembrane</keyword>
<evidence type="ECO:0000256" key="10">
    <source>
        <dbReference type="ARBA" id="ARBA00022989"/>
    </source>
</evidence>
<dbReference type="RefSeq" id="WP_133959286.1">
    <property type="nucleotide sequence ID" value="NZ_SORI01000042.1"/>
</dbReference>
<dbReference type="OrthoDB" id="981206at2"/>
<keyword evidence="7" id="KW-0863">Zinc-finger</keyword>
<evidence type="ECO:0000256" key="9">
    <source>
        <dbReference type="ARBA" id="ARBA00022833"/>
    </source>
</evidence>
<evidence type="ECO:0000259" key="14">
    <source>
        <dbReference type="Pfam" id="PF12483"/>
    </source>
</evidence>
<dbReference type="InterPro" id="IPR044231">
    <property type="entry name" value="SP1/SPL1"/>
</dbReference>
<evidence type="ECO:0000256" key="12">
    <source>
        <dbReference type="SAM" id="MobiDB-lite"/>
    </source>
</evidence>
<keyword evidence="9" id="KW-0862">Zinc</keyword>
<dbReference type="GO" id="GO:0016020">
    <property type="term" value="C:membrane"/>
    <property type="evidence" value="ECO:0007669"/>
    <property type="project" value="UniProtKB-SubCell"/>
</dbReference>
<dbReference type="AlphaFoldDB" id="A0A4R8LW05"/>
<accession>A0A4R8LW05</accession>
<dbReference type="GO" id="GO:0008270">
    <property type="term" value="F:zinc ion binding"/>
    <property type="evidence" value="ECO:0007669"/>
    <property type="project" value="UniProtKB-KW"/>
</dbReference>
<evidence type="ECO:0000313" key="16">
    <source>
        <dbReference type="Proteomes" id="UP000295066"/>
    </source>
</evidence>
<organism evidence="15 16">
    <name type="scientific">Aminivibrio pyruvatiphilus</name>
    <dbReference type="NCBI Taxonomy" id="1005740"/>
    <lineage>
        <taxon>Bacteria</taxon>
        <taxon>Thermotogati</taxon>
        <taxon>Synergistota</taxon>
        <taxon>Synergistia</taxon>
        <taxon>Synergistales</taxon>
        <taxon>Aminobacteriaceae</taxon>
        <taxon>Aminivibrio</taxon>
    </lineage>
</organism>
<evidence type="ECO:0000256" key="2">
    <source>
        <dbReference type="ARBA" id="ARBA00004141"/>
    </source>
</evidence>
<evidence type="ECO:0000256" key="4">
    <source>
        <dbReference type="ARBA" id="ARBA00022679"/>
    </source>
</evidence>
<evidence type="ECO:0000256" key="1">
    <source>
        <dbReference type="ARBA" id="ARBA00000900"/>
    </source>
</evidence>
<feature type="domain" description="E3 Ubiquitin ligase MUL1-like" evidence="14">
    <location>
        <begin position="100"/>
        <end position="254"/>
    </location>
</feature>
<dbReference type="Pfam" id="PF12483">
    <property type="entry name" value="GIDE"/>
    <property type="match status" value="1"/>
</dbReference>
<evidence type="ECO:0000256" key="8">
    <source>
        <dbReference type="ARBA" id="ARBA00022786"/>
    </source>
</evidence>
<keyword evidence="11 13" id="KW-0472">Membrane</keyword>
<gene>
    <name evidence="15" type="ORF">C8D99_1423</name>
</gene>
<keyword evidence="16" id="KW-1185">Reference proteome</keyword>
<dbReference type="Proteomes" id="UP000295066">
    <property type="component" value="Unassembled WGS sequence"/>
</dbReference>
<dbReference type="GO" id="GO:0061630">
    <property type="term" value="F:ubiquitin protein ligase activity"/>
    <property type="evidence" value="ECO:0007669"/>
    <property type="project" value="UniProtKB-EC"/>
</dbReference>
<dbReference type="GO" id="GO:0016567">
    <property type="term" value="P:protein ubiquitination"/>
    <property type="evidence" value="ECO:0007669"/>
    <property type="project" value="InterPro"/>
</dbReference>
<evidence type="ECO:0000256" key="5">
    <source>
        <dbReference type="ARBA" id="ARBA00022692"/>
    </source>
</evidence>
<evidence type="ECO:0000313" key="15">
    <source>
        <dbReference type="EMBL" id="TDY52054.1"/>
    </source>
</evidence>
<feature type="region of interest" description="Disordered" evidence="12">
    <location>
        <begin position="99"/>
        <end position="127"/>
    </location>
</feature>
<evidence type="ECO:0000256" key="13">
    <source>
        <dbReference type="SAM" id="Phobius"/>
    </source>
</evidence>
<evidence type="ECO:0000256" key="6">
    <source>
        <dbReference type="ARBA" id="ARBA00022723"/>
    </source>
</evidence>
<dbReference type="PANTHER" id="PTHR47568">
    <property type="match status" value="1"/>
</dbReference>
<dbReference type="InterPro" id="IPR022170">
    <property type="entry name" value="MUL1-like"/>
</dbReference>
<dbReference type="EC" id="2.3.2.27" evidence="3"/>
<sequence length="262" mass="29200">MNMTAIVVGALVAVLGVYLAVVQKKKTEGLVIELKFMKPVSLPEIVANMENLEKEGLAEGYRDMVQTNGKAVTEEEVTAPYSNKVCAYFEATVTREYEEEEVTKDKDGNTQRRRVRRSEEVGSQKSDAPLYLKDGDVKVALDLDGANLQLKDGIDRFEPYKDDNTYEFFGLRFTNHAGARTIGFRYKEQIIPLNHPLYVVGELRSSADELHIGKPSEKGKPFIISVKSKDEVTVGEENKAKMFLYGGIALVVAGIAIAIIWM</sequence>